<feature type="signal peptide" evidence="2">
    <location>
        <begin position="1"/>
        <end position="23"/>
    </location>
</feature>
<evidence type="ECO:0000313" key="4">
    <source>
        <dbReference type="EMBL" id="RMA80257.1"/>
    </source>
</evidence>
<comment type="caution">
    <text evidence="4">The sequence shown here is derived from an EMBL/GenBank/DDBJ whole genome shotgun (WGS) entry which is preliminary data.</text>
</comment>
<feature type="compositionally biased region" description="Low complexity" evidence="1">
    <location>
        <begin position="60"/>
        <end position="71"/>
    </location>
</feature>
<feature type="region of interest" description="Disordered" evidence="1">
    <location>
        <begin position="57"/>
        <end position="80"/>
    </location>
</feature>
<gene>
    <name evidence="4" type="ORF">DFR27_1621</name>
</gene>
<accession>A0A3M0A6N0</accession>
<evidence type="ECO:0000256" key="1">
    <source>
        <dbReference type="SAM" id="MobiDB-lite"/>
    </source>
</evidence>
<reference evidence="4 5" key="1">
    <citation type="submission" date="2018-10" db="EMBL/GenBank/DDBJ databases">
        <title>Genomic Encyclopedia of Type Strains, Phase IV (KMG-IV): sequencing the most valuable type-strain genomes for metagenomic binning, comparative biology and taxonomic classification.</title>
        <authorList>
            <person name="Goeker M."/>
        </authorList>
    </citation>
    <scope>NUCLEOTIDE SEQUENCE [LARGE SCALE GENOMIC DNA]</scope>
    <source>
        <strain evidence="4 5">DSM 25080</strain>
    </source>
</reference>
<feature type="domain" description="DUF4124" evidence="3">
    <location>
        <begin position="13"/>
        <end position="65"/>
    </location>
</feature>
<dbReference type="OrthoDB" id="6366673at2"/>
<dbReference type="Pfam" id="PF13511">
    <property type="entry name" value="DUF4124"/>
    <property type="match status" value="1"/>
</dbReference>
<feature type="chain" id="PRO_5018149531" evidence="2">
    <location>
        <begin position="24"/>
        <end position="185"/>
    </location>
</feature>
<dbReference type="EMBL" id="REFJ01000003">
    <property type="protein sequence ID" value="RMA80257.1"/>
    <property type="molecule type" value="Genomic_DNA"/>
</dbReference>
<protein>
    <submittedName>
        <fullName evidence="4">Uncharacterized protein DUF4124</fullName>
    </submittedName>
</protein>
<evidence type="ECO:0000259" key="3">
    <source>
        <dbReference type="Pfam" id="PF13511"/>
    </source>
</evidence>
<sequence>MSRSLCLLLIVISCTFCAMTTSADIYKYRDANGNIVYSDTPVEGAERVDIVVYNPATPGESTAQQESSASSPHTTQDDEPVSYSLAITSPVHDSTVPMGQETLSVSLALTPSAPVETTYRLLANGSPIAQGNQNTFVLEQLYRGELVLTAEALDSDGEVIATAIAVTVHVKRASRRITNLPTGGS</sequence>
<dbReference type="InterPro" id="IPR025392">
    <property type="entry name" value="DUF4124"/>
</dbReference>
<evidence type="ECO:0000256" key="2">
    <source>
        <dbReference type="SAM" id="SignalP"/>
    </source>
</evidence>
<dbReference type="Gene3D" id="2.60.40.10">
    <property type="entry name" value="Immunoglobulins"/>
    <property type="match status" value="1"/>
</dbReference>
<dbReference type="RefSeq" id="WP_121876931.1">
    <property type="nucleotide sequence ID" value="NZ_REFJ01000003.1"/>
</dbReference>
<dbReference type="AlphaFoldDB" id="A0A3M0A6N0"/>
<keyword evidence="5" id="KW-1185">Reference proteome</keyword>
<dbReference type="InterPro" id="IPR013783">
    <property type="entry name" value="Ig-like_fold"/>
</dbReference>
<organism evidence="4 5">
    <name type="scientific">Umboniibacter marinipuniceus</name>
    <dbReference type="NCBI Taxonomy" id="569599"/>
    <lineage>
        <taxon>Bacteria</taxon>
        <taxon>Pseudomonadati</taxon>
        <taxon>Pseudomonadota</taxon>
        <taxon>Gammaproteobacteria</taxon>
        <taxon>Cellvibrionales</taxon>
        <taxon>Cellvibrionaceae</taxon>
        <taxon>Umboniibacter</taxon>
    </lineage>
</organism>
<evidence type="ECO:0000313" key="5">
    <source>
        <dbReference type="Proteomes" id="UP000267187"/>
    </source>
</evidence>
<name>A0A3M0A6N0_9GAMM</name>
<proteinExistence type="predicted"/>
<keyword evidence="2" id="KW-0732">Signal</keyword>
<dbReference type="Proteomes" id="UP000267187">
    <property type="component" value="Unassembled WGS sequence"/>
</dbReference>